<dbReference type="SMART" id="SM00922">
    <property type="entry name" value="MR_MLE"/>
    <property type="match status" value="1"/>
</dbReference>
<feature type="domain" description="Mandelate racemase/muconate lactonizing enzyme C-terminal" evidence="4">
    <location>
        <begin position="142"/>
        <end position="238"/>
    </location>
</feature>
<protein>
    <submittedName>
        <fullName evidence="5">Mandelate racemase</fullName>
    </submittedName>
</protein>
<dbReference type="AlphaFoldDB" id="A0A412Z7B6"/>
<evidence type="ECO:0000259" key="4">
    <source>
        <dbReference type="SMART" id="SM00922"/>
    </source>
</evidence>
<dbReference type="GO" id="GO:0016052">
    <property type="term" value="P:carbohydrate catabolic process"/>
    <property type="evidence" value="ECO:0007669"/>
    <property type="project" value="TreeGrafter"/>
</dbReference>
<dbReference type="SFLD" id="SFLDG00179">
    <property type="entry name" value="mandelate_racemase"/>
    <property type="match status" value="1"/>
</dbReference>
<dbReference type="Pfam" id="PF13378">
    <property type="entry name" value="MR_MLE_C"/>
    <property type="match status" value="1"/>
</dbReference>
<comment type="caution">
    <text evidence="5">The sequence shown here is derived from an EMBL/GenBank/DDBJ whole genome shotgun (WGS) entry which is preliminary data.</text>
</comment>
<dbReference type="InterPro" id="IPR013341">
    <property type="entry name" value="Mandelate_racemase_N_dom"/>
</dbReference>
<evidence type="ECO:0000256" key="1">
    <source>
        <dbReference type="ARBA" id="ARBA00001946"/>
    </source>
</evidence>
<organism evidence="5 6">
    <name type="scientific">Enterocloster bolteae</name>
    <dbReference type="NCBI Taxonomy" id="208479"/>
    <lineage>
        <taxon>Bacteria</taxon>
        <taxon>Bacillati</taxon>
        <taxon>Bacillota</taxon>
        <taxon>Clostridia</taxon>
        <taxon>Lachnospirales</taxon>
        <taxon>Lachnospiraceae</taxon>
        <taxon>Enterocloster</taxon>
    </lineage>
</organism>
<dbReference type="InterPro" id="IPR036849">
    <property type="entry name" value="Enolase-like_C_sf"/>
</dbReference>
<dbReference type="Pfam" id="PF02746">
    <property type="entry name" value="MR_MLE_N"/>
    <property type="match status" value="1"/>
</dbReference>
<dbReference type="Proteomes" id="UP000284543">
    <property type="component" value="Unassembled WGS sequence"/>
</dbReference>
<comment type="cofactor">
    <cofactor evidence="1">
        <name>Mg(2+)</name>
        <dbReference type="ChEBI" id="CHEBI:18420"/>
    </cofactor>
</comment>
<evidence type="ECO:0000313" key="5">
    <source>
        <dbReference type="EMBL" id="RGV75893.1"/>
    </source>
</evidence>
<name>A0A412Z7B6_9FIRM</name>
<dbReference type="SUPFAM" id="SSF54826">
    <property type="entry name" value="Enolase N-terminal domain-like"/>
    <property type="match status" value="1"/>
</dbReference>
<dbReference type="InterPro" id="IPR013342">
    <property type="entry name" value="Mandelate_racemase_C"/>
</dbReference>
<dbReference type="SUPFAM" id="SSF51604">
    <property type="entry name" value="Enolase C-terminal domain-like"/>
    <property type="match status" value="1"/>
</dbReference>
<gene>
    <name evidence="5" type="ORF">DWW02_10915</name>
</gene>
<dbReference type="PANTHER" id="PTHR13794:SF58">
    <property type="entry name" value="MITOCHONDRIAL ENOLASE SUPERFAMILY MEMBER 1"/>
    <property type="match status" value="1"/>
</dbReference>
<reference evidence="5 6" key="1">
    <citation type="submission" date="2018-08" db="EMBL/GenBank/DDBJ databases">
        <title>A genome reference for cultivated species of the human gut microbiota.</title>
        <authorList>
            <person name="Zou Y."/>
            <person name="Xue W."/>
            <person name="Luo G."/>
        </authorList>
    </citation>
    <scope>NUCLEOTIDE SEQUENCE [LARGE SCALE GENOMIC DNA]</scope>
    <source>
        <strain evidence="5 6">AF14-18</strain>
    </source>
</reference>
<dbReference type="Gene3D" id="3.20.20.120">
    <property type="entry name" value="Enolase-like C-terminal domain"/>
    <property type="match status" value="1"/>
</dbReference>
<dbReference type="SFLD" id="SFLDS00001">
    <property type="entry name" value="Enolase"/>
    <property type="match status" value="1"/>
</dbReference>
<dbReference type="InterPro" id="IPR046945">
    <property type="entry name" value="RHMD-like"/>
</dbReference>
<dbReference type="Gene3D" id="3.30.390.10">
    <property type="entry name" value="Enolase-like, N-terminal domain"/>
    <property type="match status" value="1"/>
</dbReference>
<keyword evidence="3" id="KW-0460">Magnesium</keyword>
<evidence type="ECO:0000256" key="3">
    <source>
        <dbReference type="ARBA" id="ARBA00022842"/>
    </source>
</evidence>
<dbReference type="RefSeq" id="WP_002572789.1">
    <property type="nucleotide sequence ID" value="NZ_CAUHGS010000003.1"/>
</dbReference>
<dbReference type="GO" id="GO:0000287">
    <property type="term" value="F:magnesium ion binding"/>
    <property type="evidence" value="ECO:0007669"/>
    <property type="project" value="TreeGrafter"/>
</dbReference>
<accession>A0A412Z7B6</accession>
<dbReference type="EMBL" id="QRZM01000004">
    <property type="protein sequence ID" value="RGV75893.1"/>
    <property type="molecule type" value="Genomic_DNA"/>
</dbReference>
<keyword evidence="2" id="KW-0479">Metal-binding</keyword>
<evidence type="ECO:0000256" key="2">
    <source>
        <dbReference type="ARBA" id="ARBA00022723"/>
    </source>
</evidence>
<dbReference type="InterPro" id="IPR029017">
    <property type="entry name" value="Enolase-like_N"/>
</dbReference>
<dbReference type="InterPro" id="IPR029065">
    <property type="entry name" value="Enolase_C-like"/>
</dbReference>
<proteinExistence type="predicted"/>
<sequence length="373" mass="42666">MKIVKFETWWVKRNKCLFDEKRKGKSSMDWDVVVLKLTTDNGYEGIATALAARSGRVTESYLHDNIAPVVLGASPYDREKIWHELWNIDRHLTFFPVYLPGPVDVALWDICAKAAGLPLYQYIGAYRRSLPVYASGLFHEDPQEYVREALYYKSRGINCYKAHPSGPCELDMEIHENIRKAVGPDMKLMSDPVAEYTLEEAVRVGRHLEKLGYEWLEEPFRDFELNKYTQLCAALDIPIAATETTRGCHWGVAQVINQKAADIVRADVSWKCGVTGTLKIAHLAESFGMQCEIHTTTMNYMDLVNLHVSCAIRNCRYFEYFVPEEDFMFPMKGLLPIDEKGIITVPDKPGIGGELDWELIERNCVSHQMEVLE</sequence>
<evidence type="ECO:0000313" key="6">
    <source>
        <dbReference type="Proteomes" id="UP000284543"/>
    </source>
</evidence>
<dbReference type="PANTHER" id="PTHR13794">
    <property type="entry name" value="ENOLASE SUPERFAMILY, MANDELATE RACEMASE"/>
    <property type="match status" value="1"/>
</dbReference>
<dbReference type="GO" id="GO:0016836">
    <property type="term" value="F:hydro-lyase activity"/>
    <property type="evidence" value="ECO:0007669"/>
    <property type="project" value="TreeGrafter"/>
</dbReference>